<accession>A0A2P4PCK2</accession>
<protein>
    <submittedName>
        <fullName evidence="2">Uncharacterized protein</fullName>
    </submittedName>
</protein>
<evidence type="ECO:0000313" key="3">
    <source>
        <dbReference type="Proteomes" id="UP000018888"/>
    </source>
</evidence>
<comment type="caution">
    <text evidence="2">The sequence shown here is derived from an EMBL/GenBank/DDBJ whole genome shotgun (WGS) entry which is preliminary data.</text>
</comment>
<name>A0A2P4PCK2_RHIID</name>
<gene>
    <name evidence="2" type="ORF">GLOIN_2v573242</name>
</gene>
<sequence length="100" mass="11565">MDLTNDQMTKSLQNTASMRCYVIKIFMYLFWTLMKERKENKNSDIIKHRSPGLNSGNKEILPHQGKYGLLPHTMVGTIIVISLIISINLIGNKYEQYLMS</sequence>
<evidence type="ECO:0000313" key="2">
    <source>
        <dbReference type="EMBL" id="POG63100.1"/>
    </source>
</evidence>
<organism evidence="2 3">
    <name type="scientific">Rhizophagus irregularis (strain DAOM 181602 / DAOM 197198 / MUCL 43194)</name>
    <name type="common">Arbuscular mycorrhizal fungus</name>
    <name type="synonym">Glomus intraradices</name>
    <dbReference type="NCBI Taxonomy" id="747089"/>
    <lineage>
        <taxon>Eukaryota</taxon>
        <taxon>Fungi</taxon>
        <taxon>Fungi incertae sedis</taxon>
        <taxon>Mucoromycota</taxon>
        <taxon>Glomeromycotina</taxon>
        <taxon>Glomeromycetes</taxon>
        <taxon>Glomerales</taxon>
        <taxon>Glomeraceae</taxon>
        <taxon>Rhizophagus</taxon>
    </lineage>
</organism>
<keyword evidence="1" id="KW-0472">Membrane</keyword>
<keyword evidence="1" id="KW-0812">Transmembrane</keyword>
<keyword evidence="1" id="KW-1133">Transmembrane helix</keyword>
<dbReference type="EMBL" id="AUPC02000278">
    <property type="protein sequence ID" value="POG63100.1"/>
    <property type="molecule type" value="Genomic_DNA"/>
</dbReference>
<reference evidence="2 3" key="2">
    <citation type="journal article" date="2018" name="New Phytol.">
        <title>High intraspecific genome diversity in the model arbuscular mycorrhizal symbiont Rhizophagus irregularis.</title>
        <authorList>
            <person name="Chen E.C.H."/>
            <person name="Morin E."/>
            <person name="Beaudet D."/>
            <person name="Noel J."/>
            <person name="Yildirir G."/>
            <person name="Ndikumana S."/>
            <person name="Charron P."/>
            <person name="St-Onge C."/>
            <person name="Giorgi J."/>
            <person name="Kruger M."/>
            <person name="Marton T."/>
            <person name="Ropars J."/>
            <person name="Grigoriev I.V."/>
            <person name="Hainaut M."/>
            <person name="Henrissat B."/>
            <person name="Roux C."/>
            <person name="Martin F."/>
            <person name="Corradi N."/>
        </authorList>
    </citation>
    <scope>NUCLEOTIDE SEQUENCE [LARGE SCALE GENOMIC DNA]</scope>
    <source>
        <strain evidence="2 3">DAOM 197198</strain>
    </source>
</reference>
<evidence type="ECO:0000256" key="1">
    <source>
        <dbReference type="SAM" id="Phobius"/>
    </source>
</evidence>
<feature type="transmembrane region" description="Helical" evidence="1">
    <location>
        <begin position="67"/>
        <end position="90"/>
    </location>
</feature>
<feature type="transmembrane region" description="Helical" evidence="1">
    <location>
        <begin position="16"/>
        <end position="34"/>
    </location>
</feature>
<keyword evidence="3" id="KW-1185">Reference proteome</keyword>
<proteinExistence type="predicted"/>
<reference evidence="2 3" key="1">
    <citation type="journal article" date="2013" name="Proc. Natl. Acad. Sci. U.S.A.">
        <title>Genome of an arbuscular mycorrhizal fungus provides insight into the oldest plant symbiosis.</title>
        <authorList>
            <person name="Tisserant E."/>
            <person name="Malbreil M."/>
            <person name="Kuo A."/>
            <person name="Kohler A."/>
            <person name="Symeonidi A."/>
            <person name="Balestrini R."/>
            <person name="Charron P."/>
            <person name="Duensing N."/>
            <person name="Frei Dit Frey N."/>
            <person name="Gianinazzi-Pearson V."/>
            <person name="Gilbert L.B."/>
            <person name="Handa Y."/>
            <person name="Herr J.R."/>
            <person name="Hijri M."/>
            <person name="Koul R."/>
            <person name="Kawaguchi M."/>
            <person name="Krajinski F."/>
            <person name="Lammers P.J."/>
            <person name="Masclaux F.G."/>
            <person name="Murat C."/>
            <person name="Morin E."/>
            <person name="Ndikumana S."/>
            <person name="Pagni M."/>
            <person name="Petitpierre D."/>
            <person name="Requena N."/>
            <person name="Rosikiewicz P."/>
            <person name="Riley R."/>
            <person name="Saito K."/>
            <person name="San Clemente H."/>
            <person name="Shapiro H."/>
            <person name="van Tuinen D."/>
            <person name="Becard G."/>
            <person name="Bonfante P."/>
            <person name="Paszkowski U."/>
            <person name="Shachar-Hill Y.Y."/>
            <person name="Tuskan G.A."/>
            <person name="Young P.W."/>
            <person name="Sanders I.R."/>
            <person name="Henrissat B."/>
            <person name="Rensing S.A."/>
            <person name="Grigoriev I.V."/>
            <person name="Corradi N."/>
            <person name="Roux C."/>
            <person name="Martin F."/>
        </authorList>
    </citation>
    <scope>NUCLEOTIDE SEQUENCE [LARGE SCALE GENOMIC DNA]</scope>
    <source>
        <strain evidence="2 3">DAOM 197198</strain>
    </source>
</reference>
<dbReference type="AlphaFoldDB" id="A0A2P4PCK2"/>
<dbReference type="Proteomes" id="UP000018888">
    <property type="component" value="Unassembled WGS sequence"/>
</dbReference>